<dbReference type="GO" id="GO:0051782">
    <property type="term" value="P:negative regulation of cell division"/>
    <property type="evidence" value="ECO:0007669"/>
    <property type="project" value="TreeGrafter"/>
</dbReference>
<comment type="caution">
    <text evidence="4">The sequence shown here is derived from an EMBL/GenBank/DDBJ whole genome shotgun (WGS) entry which is preliminary data.</text>
</comment>
<evidence type="ECO:0000313" key="5">
    <source>
        <dbReference type="Proteomes" id="UP000239430"/>
    </source>
</evidence>
<dbReference type="Gene3D" id="3.40.50.300">
    <property type="entry name" value="P-loop containing nucleotide triphosphate hydrolases"/>
    <property type="match status" value="1"/>
</dbReference>
<evidence type="ECO:0000256" key="2">
    <source>
        <dbReference type="ARBA" id="ARBA00022840"/>
    </source>
</evidence>
<dbReference type="EMBL" id="PVXL01000071">
    <property type="protein sequence ID" value="PRR69669.1"/>
    <property type="molecule type" value="Genomic_DNA"/>
</dbReference>
<evidence type="ECO:0000313" key="4">
    <source>
        <dbReference type="EMBL" id="PRR69669.1"/>
    </source>
</evidence>
<accession>A0A9X7J0I2</accession>
<evidence type="ECO:0000259" key="3">
    <source>
        <dbReference type="Pfam" id="PF01656"/>
    </source>
</evidence>
<name>A0A9X7J0I2_9FIRM</name>
<dbReference type="Pfam" id="PF01656">
    <property type="entry name" value="CbiA"/>
    <property type="match status" value="1"/>
</dbReference>
<sequence length="394" mass="42437">MAGVATDLAAARAAAPGDGGVVVAGFPGNDGVELVKEMASRYLRSRFFLAVEDVALADTALWRQMAARGIVLVSINNTAVEVAAALKEAGFREAPAPLPPARAGEKPGSCPDERVKVSIAFWSTRGGVGKTALAVSLAALLALRGRKIRGDYRVALVDADADGGNLSYWLGCPNPRVTLPAWLDLPEGSVGWDTVREYLLRHEASGLYFLPRSARATDEEYITAGLMEKVHAGLSSYFDTVIYDLGTAIRKENNYTPYLLSTVDTILVVARPDLPTVQSIKNDLDELVPRWGLDPGRLRLVLNRRARGAGYKLGDIARHMGIPLLLPGLPEDIHVDRAADRGAPVVLAYPGCDFSREAGLLLANLMGREFADAGDRKRPWEYVAGLFRHRAAAV</sequence>
<dbReference type="InterPro" id="IPR027417">
    <property type="entry name" value="P-loop_NTPase"/>
</dbReference>
<organism evidence="4 5">
    <name type="scientific">Neomoorella stamsii</name>
    <dbReference type="NCBI Taxonomy" id="1266720"/>
    <lineage>
        <taxon>Bacteria</taxon>
        <taxon>Bacillati</taxon>
        <taxon>Bacillota</taxon>
        <taxon>Clostridia</taxon>
        <taxon>Neomoorellales</taxon>
        <taxon>Neomoorellaceae</taxon>
        <taxon>Neomoorella</taxon>
    </lineage>
</organism>
<gene>
    <name evidence="4" type="primary">minD_4</name>
    <name evidence="4" type="ORF">MOST_29400</name>
</gene>
<dbReference type="Proteomes" id="UP000239430">
    <property type="component" value="Unassembled WGS sequence"/>
</dbReference>
<dbReference type="GO" id="GO:0005829">
    <property type="term" value="C:cytosol"/>
    <property type="evidence" value="ECO:0007669"/>
    <property type="project" value="TreeGrafter"/>
</dbReference>
<reference evidence="4 5" key="1">
    <citation type="submission" date="2018-03" db="EMBL/GenBank/DDBJ databases">
        <title>Genome sequence of Moorella stamsii DSM 26217.</title>
        <authorList>
            <person name="Poehlein A."/>
            <person name="Daniel R."/>
        </authorList>
    </citation>
    <scope>NUCLEOTIDE SEQUENCE [LARGE SCALE GENOMIC DNA]</scope>
    <source>
        <strain evidence="5">DSM 26217</strain>
    </source>
</reference>
<dbReference type="AlphaFoldDB" id="A0A9X7J0I2"/>
<feature type="domain" description="CobQ/CobB/MinD/ParA nucleotide binding" evidence="3">
    <location>
        <begin position="119"/>
        <end position="345"/>
    </location>
</feature>
<proteinExistence type="predicted"/>
<dbReference type="PANTHER" id="PTHR43384">
    <property type="entry name" value="SEPTUM SITE-DETERMINING PROTEIN MIND HOMOLOG, CHLOROPLASTIC-RELATED"/>
    <property type="match status" value="1"/>
</dbReference>
<dbReference type="GO" id="GO:0005524">
    <property type="term" value="F:ATP binding"/>
    <property type="evidence" value="ECO:0007669"/>
    <property type="project" value="UniProtKB-KW"/>
</dbReference>
<protein>
    <submittedName>
        <fullName evidence="4">Septum site-determining protein MinD</fullName>
    </submittedName>
</protein>
<dbReference type="InterPro" id="IPR002586">
    <property type="entry name" value="CobQ/CobB/MinD/ParA_Nub-bd_dom"/>
</dbReference>
<evidence type="ECO:0000256" key="1">
    <source>
        <dbReference type="ARBA" id="ARBA00022741"/>
    </source>
</evidence>
<dbReference type="GO" id="GO:0009898">
    <property type="term" value="C:cytoplasmic side of plasma membrane"/>
    <property type="evidence" value="ECO:0007669"/>
    <property type="project" value="TreeGrafter"/>
</dbReference>
<keyword evidence="2" id="KW-0067">ATP-binding</keyword>
<keyword evidence="1" id="KW-0547">Nucleotide-binding</keyword>
<dbReference type="SUPFAM" id="SSF52540">
    <property type="entry name" value="P-loop containing nucleoside triphosphate hydrolases"/>
    <property type="match status" value="1"/>
</dbReference>
<dbReference type="InterPro" id="IPR050625">
    <property type="entry name" value="ParA/MinD_ATPase"/>
</dbReference>
<keyword evidence="5" id="KW-1185">Reference proteome</keyword>
<dbReference type="GO" id="GO:0016887">
    <property type="term" value="F:ATP hydrolysis activity"/>
    <property type="evidence" value="ECO:0007669"/>
    <property type="project" value="TreeGrafter"/>
</dbReference>
<dbReference type="RefSeq" id="WP_054936360.1">
    <property type="nucleotide sequence ID" value="NZ_PVXL01000071.1"/>
</dbReference>
<dbReference type="PANTHER" id="PTHR43384:SF6">
    <property type="entry name" value="SEPTUM SITE-DETERMINING PROTEIN MIND HOMOLOG, CHLOROPLASTIC"/>
    <property type="match status" value="1"/>
</dbReference>